<name>M8D7A9_9BACL</name>
<gene>
    <name evidence="1" type="ORF">I532_14738</name>
</gene>
<evidence type="ECO:0000313" key="2">
    <source>
        <dbReference type="Proteomes" id="UP000012081"/>
    </source>
</evidence>
<dbReference type="AlphaFoldDB" id="M8D7A9"/>
<proteinExistence type="predicted"/>
<dbReference type="GeneID" id="89498674"/>
<sequence length="127" mass="14740">MLVQMFPAFLLVVNRAVEVRNRRKSKSTVGRVFVGKFEPVWIIELKGLGKLESFPYWNLYDENGKRFDVRTDFAKTYMENSDKGVVLVQTLIVKGMEQPPQKLKLALQTIETRYIDLNWQPPIPPSP</sequence>
<dbReference type="PATRIC" id="fig|1300222.3.peg.3082"/>
<evidence type="ECO:0000313" key="1">
    <source>
        <dbReference type="EMBL" id="EMT52109.1"/>
    </source>
</evidence>
<protein>
    <submittedName>
        <fullName evidence="1">Uncharacterized protein</fullName>
    </submittedName>
</protein>
<dbReference type="RefSeq" id="WP_003389149.1">
    <property type="nucleotide sequence ID" value="NZ_APBN01000005.1"/>
</dbReference>
<comment type="caution">
    <text evidence="1">The sequence shown here is derived from an EMBL/GenBank/DDBJ whole genome shotgun (WGS) entry which is preliminary data.</text>
</comment>
<accession>M8D7A9</accession>
<keyword evidence="2" id="KW-1185">Reference proteome</keyword>
<reference evidence="1 2" key="1">
    <citation type="submission" date="2013-03" db="EMBL/GenBank/DDBJ databases">
        <title>Assembly of a new bacterial strain Brevibacillus borstelensis AK1.</title>
        <authorList>
            <person name="Rajan I."/>
            <person name="PoliReddy D."/>
            <person name="Sugumar T."/>
            <person name="Rathinam K."/>
            <person name="Alqarawi S."/>
            <person name="Khalil A.B."/>
            <person name="Sivakumar N."/>
        </authorList>
    </citation>
    <scope>NUCLEOTIDE SEQUENCE [LARGE SCALE GENOMIC DNA]</scope>
    <source>
        <strain evidence="1 2">AK1</strain>
    </source>
</reference>
<dbReference type="EMBL" id="APBN01000005">
    <property type="protein sequence ID" value="EMT52109.1"/>
    <property type="molecule type" value="Genomic_DNA"/>
</dbReference>
<dbReference type="Proteomes" id="UP000012081">
    <property type="component" value="Unassembled WGS sequence"/>
</dbReference>
<organism evidence="1 2">
    <name type="scientific">Brevibacillus borstelensis AK1</name>
    <dbReference type="NCBI Taxonomy" id="1300222"/>
    <lineage>
        <taxon>Bacteria</taxon>
        <taxon>Bacillati</taxon>
        <taxon>Bacillota</taxon>
        <taxon>Bacilli</taxon>
        <taxon>Bacillales</taxon>
        <taxon>Paenibacillaceae</taxon>
        <taxon>Brevibacillus</taxon>
    </lineage>
</organism>